<reference evidence="2 3" key="1">
    <citation type="submission" date="2018-01" db="EMBL/GenBank/DDBJ databases">
        <title>Draft genome of the strawberry crown rot pathogen Phytophthora cactorum.</title>
        <authorList>
            <person name="Armitage A.D."/>
            <person name="Lysoe E."/>
            <person name="Nellist C.F."/>
            <person name="Harrison R.J."/>
            <person name="Brurberg M.B."/>
        </authorList>
    </citation>
    <scope>NUCLEOTIDE SEQUENCE [LARGE SCALE GENOMIC DNA]</scope>
    <source>
        <strain evidence="2 3">10300</strain>
    </source>
</reference>
<keyword evidence="3" id="KW-1185">Reference proteome</keyword>
<accession>A0A329RWI4</accession>
<dbReference type="EMBL" id="MJFZ01000445">
    <property type="protein sequence ID" value="RAW29153.1"/>
    <property type="molecule type" value="Genomic_DNA"/>
</dbReference>
<protein>
    <submittedName>
        <fullName evidence="2">Uncharacterized protein</fullName>
    </submittedName>
</protein>
<organism evidence="2 3">
    <name type="scientific">Phytophthora cactorum</name>
    <dbReference type="NCBI Taxonomy" id="29920"/>
    <lineage>
        <taxon>Eukaryota</taxon>
        <taxon>Sar</taxon>
        <taxon>Stramenopiles</taxon>
        <taxon>Oomycota</taxon>
        <taxon>Peronosporomycetes</taxon>
        <taxon>Peronosporales</taxon>
        <taxon>Peronosporaceae</taxon>
        <taxon>Phytophthora</taxon>
    </lineage>
</organism>
<comment type="caution">
    <text evidence="2">The sequence shown here is derived from an EMBL/GenBank/DDBJ whole genome shotgun (WGS) entry which is preliminary data.</text>
</comment>
<gene>
    <name evidence="2" type="ORF">PC110_g14487</name>
</gene>
<dbReference type="VEuPathDB" id="FungiDB:PC110_g14487"/>
<dbReference type="OrthoDB" id="106460at2759"/>
<evidence type="ECO:0000313" key="3">
    <source>
        <dbReference type="Proteomes" id="UP000251314"/>
    </source>
</evidence>
<proteinExistence type="predicted"/>
<feature type="region of interest" description="Disordered" evidence="1">
    <location>
        <begin position="49"/>
        <end position="71"/>
    </location>
</feature>
<sequence length="90" mass="9911">MLLRLHASNSMSVGELLNPSEENILVEDPTDEDFCRVFTNSEYEARSELTSVDATGVDDEDAAGSTPTPENISAEKLRLKLMASYWSAPM</sequence>
<dbReference type="Proteomes" id="UP000251314">
    <property type="component" value="Unassembled WGS sequence"/>
</dbReference>
<evidence type="ECO:0000313" key="2">
    <source>
        <dbReference type="EMBL" id="RAW29153.1"/>
    </source>
</evidence>
<dbReference type="AlphaFoldDB" id="A0A329RWI4"/>
<name>A0A329RWI4_9STRA</name>
<evidence type="ECO:0000256" key="1">
    <source>
        <dbReference type="SAM" id="MobiDB-lite"/>
    </source>
</evidence>